<proteinExistence type="predicted"/>
<name>A0A4R5FFE5_9ACTN</name>
<organism evidence="1 2">
    <name type="scientific">Nonomuraea mesophila</name>
    <dbReference type="NCBI Taxonomy" id="2530382"/>
    <lineage>
        <taxon>Bacteria</taxon>
        <taxon>Bacillati</taxon>
        <taxon>Actinomycetota</taxon>
        <taxon>Actinomycetes</taxon>
        <taxon>Streptosporangiales</taxon>
        <taxon>Streptosporangiaceae</taxon>
        <taxon>Nonomuraea</taxon>
    </lineage>
</organism>
<sequence>MVTEEDVRGLALALPATTEKTMYGTPAFYVRGKWFARIREEGDVLVLPVSAEEEKAGLIAAEPATFFTTPHYDGHAIVLVRFGAVDAGEMRELLTEAWRLRAPRRLAADLDDRA</sequence>
<dbReference type="InterPro" id="IPR038056">
    <property type="entry name" value="YjbR-like_sf"/>
</dbReference>
<dbReference type="EMBL" id="SMLD01000051">
    <property type="protein sequence ID" value="TDE49177.1"/>
    <property type="molecule type" value="Genomic_DNA"/>
</dbReference>
<accession>A0A4R5FFE5</accession>
<dbReference type="Proteomes" id="UP000295136">
    <property type="component" value="Unassembled WGS sequence"/>
</dbReference>
<dbReference type="Pfam" id="PF04237">
    <property type="entry name" value="YjbR"/>
    <property type="match status" value="1"/>
</dbReference>
<dbReference type="RefSeq" id="WP_132631954.1">
    <property type="nucleotide sequence ID" value="NZ_SMLD01000051.1"/>
</dbReference>
<dbReference type="Gene3D" id="3.90.1150.30">
    <property type="match status" value="1"/>
</dbReference>
<evidence type="ECO:0008006" key="3">
    <source>
        <dbReference type="Google" id="ProtNLM"/>
    </source>
</evidence>
<comment type="caution">
    <text evidence="1">The sequence shown here is derived from an EMBL/GenBank/DDBJ whole genome shotgun (WGS) entry which is preliminary data.</text>
</comment>
<evidence type="ECO:0000313" key="1">
    <source>
        <dbReference type="EMBL" id="TDE49177.1"/>
    </source>
</evidence>
<keyword evidence="2" id="KW-1185">Reference proteome</keyword>
<evidence type="ECO:0000313" key="2">
    <source>
        <dbReference type="Proteomes" id="UP000295136"/>
    </source>
</evidence>
<protein>
    <recommendedName>
        <fullName evidence="3">MmcQ/YjbR family DNA-binding protein</fullName>
    </recommendedName>
</protein>
<dbReference type="SUPFAM" id="SSF142906">
    <property type="entry name" value="YjbR-like"/>
    <property type="match status" value="1"/>
</dbReference>
<reference evidence="1 2" key="1">
    <citation type="submission" date="2019-03" db="EMBL/GenBank/DDBJ databases">
        <title>Draft genome sequences of novel Actinobacteria.</title>
        <authorList>
            <person name="Sahin N."/>
            <person name="Ay H."/>
            <person name="Saygin H."/>
        </authorList>
    </citation>
    <scope>NUCLEOTIDE SEQUENCE [LARGE SCALE GENOMIC DNA]</scope>
    <source>
        <strain evidence="1 2">6K102</strain>
    </source>
</reference>
<dbReference type="InterPro" id="IPR058532">
    <property type="entry name" value="YjbR/MT2646/Rv2570-like"/>
</dbReference>
<dbReference type="AlphaFoldDB" id="A0A4R5FFE5"/>
<gene>
    <name evidence="1" type="ORF">E1295_20565</name>
</gene>